<evidence type="ECO:0000313" key="8">
    <source>
        <dbReference type="EMBL" id="KAK2601794.1"/>
    </source>
</evidence>
<keyword evidence="2" id="KW-0805">Transcription regulation</keyword>
<protein>
    <recommendedName>
        <fullName evidence="7">Xylanolytic transcriptional activator regulatory domain-containing protein</fullName>
    </recommendedName>
</protein>
<evidence type="ECO:0000256" key="2">
    <source>
        <dbReference type="ARBA" id="ARBA00023015"/>
    </source>
</evidence>
<sequence>MSRETLRAEQLGYKSRMCFVGSEPSNFSYLIRQTSSHPSQLQGFHFSNRQYQHKYTAYDIDNVPREAFERPDKATVDKLVCAYFVHINRSWPVVDEQDFMSQLEGKDERNPLSLPLFNAVLLVGAHAWSCQRRSENDGEDVKRLQAVLFRRAKTLMDCRFEQDRFVHVQVAVLLSWYSDGLEEVVANAWYWIGTAARTAVGLGMHRDSKNASLIDVHKRSWIRLWWVLFQFDTLISLSYGRPQALPMHQNRNLDDSDVPDLQYKDFEGIQEPESDFVIQHSRLCVIISQAYRHRWALRASAAQRIKAAEHTDESLAKFATQLPPQLQLSLANPSTWQAILHITYYNFLILLHRPPPVNIKSQDPPSQVDVNSSIHGDAGMALVSLLESLHANSCLRSLPLFGVQAILTAIVFVKSQLRVGNPLVAAKSMRMVRTLSAVLQELSYHWNFAKGLLRLCGKNEPSISDTSNAAVETLAAEQSTSFHGYDEESARRPRDYISPNRHCENTVSQPSQNDLSFSDTITSHQQSYLGMTSNADATSSHAQATVGSRLSGEFDFLDDFLSSGALSLEDFFLGGGDA</sequence>
<keyword evidence="9" id="KW-1185">Reference proteome</keyword>
<proteinExistence type="predicted"/>
<dbReference type="CDD" id="cd12148">
    <property type="entry name" value="fungal_TF_MHR"/>
    <property type="match status" value="1"/>
</dbReference>
<dbReference type="SMART" id="SM00906">
    <property type="entry name" value="Fungal_trans"/>
    <property type="match status" value="1"/>
</dbReference>
<reference evidence="8" key="1">
    <citation type="submission" date="2023-06" db="EMBL/GenBank/DDBJ databases">
        <title>Conoideocrella luteorostrata (Hypocreales: Clavicipitaceae), a potential biocontrol fungus for elongate hemlock scale in United States Christmas tree production areas.</title>
        <authorList>
            <person name="Barrett H."/>
            <person name="Lovett B."/>
            <person name="Macias A.M."/>
            <person name="Stajich J.E."/>
            <person name="Kasson M.T."/>
        </authorList>
    </citation>
    <scope>NUCLEOTIDE SEQUENCE</scope>
    <source>
        <strain evidence="8">ARSEF 14590</strain>
    </source>
</reference>
<dbReference type="Pfam" id="PF04082">
    <property type="entry name" value="Fungal_trans"/>
    <property type="match status" value="1"/>
</dbReference>
<organism evidence="8 9">
    <name type="scientific">Conoideocrella luteorostrata</name>
    <dbReference type="NCBI Taxonomy" id="1105319"/>
    <lineage>
        <taxon>Eukaryota</taxon>
        <taxon>Fungi</taxon>
        <taxon>Dikarya</taxon>
        <taxon>Ascomycota</taxon>
        <taxon>Pezizomycotina</taxon>
        <taxon>Sordariomycetes</taxon>
        <taxon>Hypocreomycetidae</taxon>
        <taxon>Hypocreales</taxon>
        <taxon>Clavicipitaceae</taxon>
        <taxon>Conoideocrella</taxon>
    </lineage>
</organism>
<dbReference type="GO" id="GO:0008270">
    <property type="term" value="F:zinc ion binding"/>
    <property type="evidence" value="ECO:0007669"/>
    <property type="project" value="InterPro"/>
</dbReference>
<name>A0AAJ0CTY8_9HYPO</name>
<evidence type="ECO:0000259" key="7">
    <source>
        <dbReference type="SMART" id="SM00906"/>
    </source>
</evidence>
<evidence type="ECO:0000256" key="1">
    <source>
        <dbReference type="ARBA" id="ARBA00022833"/>
    </source>
</evidence>
<keyword evidence="3" id="KW-0238">DNA-binding</keyword>
<feature type="domain" description="Xylanolytic transcriptional activator regulatory" evidence="7">
    <location>
        <begin position="188"/>
        <end position="267"/>
    </location>
</feature>
<keyword evidence="1" id="KW-0862">Zinc</keyword>
<dbReference type="InterPro" id="IPR007219">
    <property type="entry name" value="XnlR_reg_dom"/>
</dbReference>
<evidence type="ECO:0000256" key="6">
    <source>
        <dbReference type="SAM" id="MobiDB-lite"/>
    </source>
</evidence>
<feature type="region of interest" description="Disordered" evidence="6">
    <location>
        <begin position="497"/>
        <end position="517"/>
    </location>
</feature>
<dbReference type="Proteomes" id="UP001251528">
    <property type="component" value="Unassembled WGS sequence"/>
</dbReference>
<keyword evidence="5" id="KW-0539">Nucleus</keyword>
<dbReference type="PANTHER" id="PTHR47171:SF4">
    <property type="entry name" value="ACETAMIDASE REGULATORY PROTEIN"/>
    <property type="match status" value="1"/>
</dbReference>
<dbReference type="PANTHER" id="PTHR47171">
    <property type="entry name" value="FARA-RELATED"/>
    <property type="match status" value="1"/>
</dbReference>
<gene>
    <name evidence="8" type="ORF">QQS21_004678</name>
</gene>
<dbReference type="GO" id="GO:0006351">
    <property type="term" value="P:DNA-templated transcription"/>
    <property type="evidence" value="ECO:0007669"/>
    <property type="project" value="InterPro"/>
</dbReference>
<accession>A0AAJ0CTY8</accession>
<keyword evidence="4" id="KW-0804">Transcription</keyword>
<dbReference type="GO" id="GO:0003677">
    <property type="term" value="F:DNA binding"/>
    <property type="evidence" value="ECO:0007669"/>
    <property type="project" value="UniProtKB-KW"/>
</dbReference>
<dbReference type="InterPro" id="IPR052073">
    <property type="entry name" value="Amide_Lactam_Regulators"/>
</dbReference>
<evidence type="ECO:0000256" key="5">
    <source>
        <dbReference type="ARBA" id="ARBA00023242"/>
    </source>
</evidence>
<dbReference type="EMBL" id="JASWJB010000070">
    <property type="protein sequence ID" value="KAK2601794.1"/>
    <property type="molecule type" value="Genomic_DNA"/>
</dbReference>
<feature type="compositionally biased region" description="Polar residues" evidence="6">
    <location>
        <begin position="505"/>
        <end position="517"/>
    </location>
</feature>
<comment type="caution">
    <text evidence="8">The sequence shown here is derived from an EMBL/GenBank/DDBJ whole genome shotgun (WGS) entry which is preliminary data.</text>
</comment>
<dbReference type="AlphaFoldDB" id="A0AAJ0CTY8"/>
<evidence type="ECO:0000256" key="3">
    <source>
        <dbReference type="ARBA" id="ARBA00023125"/>
    </source>
</evidence>
<evidence type="ECO:0000313" key="9">
    <source>
        <dbReference type="Proteomes" id="UP001251528"/>
    </source>
</evidence>
<evidence type="ECO:0000256" key="4">
    <source>
        <dbReference type="ARBA" id="ARBA00023163"/>
    </source>
</evidence>